<feature type="transmembrane region" description="Helical" evidence="1">
    <location>
        <begin position="395"/>
        <end position="413"/>
    </location>
</feature>
<accession>A0A2T5BU99</accession>
<dbReference type="RefSeq" id="WP_107891352.1">
    <property type="nucleotide sequence ID" value="NZ_NHSI01000059.1"/>
</dbReference>
<keyword evidence="3" id="KW-0031">Aminopeptidase</keyword>
<keyword evidence="1" id="KW-1133">Transmembrane helix</keyword>
<dbReference type="AlphaFoldDB" id="A0A2T5BU99"/>
<evidence type="ECO:0000256" key="1">
    <source>
        <dbReference type="SAM" id="Phobius"/>
    </source>
</evidence>
<sequence>MGLSRLTPAQWLVAILAVVAIVLSVWRLEADRAGLVIGPLPGPTPATVYRPANGVPAPVVIISHGFAGSRQLMESFSLTLARAGYAAVAFDYEGHGRNRMPMSGDLDRIEGTTQLLKAETRRVTDAALAQPWAEGRVAILGHSMASDIVIRQALADPRIEATVAVSMFSEAVTPDSPRNLLIVAGAWESFLAREALRVLRLSDPEADMGQTIGDPAQGTGRRAVLAPNVEHVGVLYAPTTMRETRAWLDAAFGRESAGPVADRGGWIALLLVGIVALAWPLARLGGKSRAARPATLSRGRFLCVALVPAVAVPLMLWPFDTRFLPVLVADYLALHFALYGALALGLLVWWGEVRRPGRDEALRILGLAGLVAFFGIGVFGMAMDRYVSSFFPTPERLVLIAAMAAGAVPFMLSDSLMVEGGRAPLWRGVLARGAFLGSLGLAVALDFERLFFLLIILPVVLVFFLLFGTVGGWVGRASGRPAAVGLGLGLFLAWALGVTFPLFQAT</sequence>
<feature type="transmembrane region" description="Helical" evidence="1">
    <location>
        <begin position="425"/>
        <end position="445"/>
    </location>
</feature>
<organism evidence="3 4">
    <name type="scientific">Rhodovulum imhoffii</name>
    <dbReference type="NCBI Taxonomy" id="365340"/>
    <lineage>
        <taxon>Bacteria</taxon>
        <taxon>Pseudomonadati</taxon>
        <taxon>Pseudomonadota</taxon>
        <taxon>Alphaproteobacteria</taxon>
        <taxon>Rhodobacterales</taxon>
        <taxon>Paracoccaceae</taxon>
        <taxon>Rhodovulum</taxon>
    </lineage>
</organism>
<keyword evidence="3" id="KW-0378">Hydrolase</keyword>
<dbReference type="PANTHER" id="PTHR22946">
    <property type="entry name" value="DIENELACTONE HYDROLASE DOMAIN-CONTAINING PROTEIN-RELATED"/>
    <property type="match status" value="1"/>
</dbReference>
<dbReference type="Gene3D" id="3.40.50.1820">
    <property type="entry name" value="alpha/beta hydrolase"/>
    <property type="match status" value="1"/>
</dbReference>
<dbReference type="InterPro" id="IPR050261">
    <property type="entry name" value="FrsA_esterase"/>
</dbReference>
<evidence type="ECO:0000313" key="3">
    <source>
        <dbReference type="EMBL" id="PTN02991.1"/>
    </source>
</evidence>
<dbReference type="GO" id="GO:0004177">
    <property type="term" value="F:aminopeptidase activity"/>
    <property type="evidence" value="ECO:0007669"/>
    <property type="project" value="UniProtKB-KW"/>
</dbReference>
<dbReference type="OrthoDB" id="504769at2"/>
<feature type="transmembrane region" description="Helical" evidence="1">
    <location>
        <begin position="331"/>
        <end position="350"/>
    </location>
</feature>
<dbReference type="SUPFAM" id="SSF53474">
    <property type="entry name" value="alpha/beta-Hydrolases"/>
    <property type="match status" value="1"/>
</dbReference>
<evidence type="ECO:0000259" key="2">
    <source>
        <dbReference type="Pfam" id="PF12146"/>
    </source>
</evidence>
<dbReference type="Proteomes" id="UP000243859">
    <property type="component" value="Unassembled WGS sequence"/>
</dbReference>
<keyword evidence="1" id="KW-0812">Transmembrane</keyword>
<keyword evidence="1" id="KW-0472">Membrane</keyword>
<evidence type="ECO:0000313" key="4">
    <source>
        <dbReference type="Proteomes" id="UP000243859"/>
    </source>
</evidence>
<feature type="domain" description="Serine aminopeptidase S33" evidence="2">
    <location>
        <begin position="56"/>
        <end position="167"/>
    </location>
</feature>
<proteinExistence type="predicted"/>
<keyword evidence="3" id="KW-0645">Protease</keyword>
<comment type="caution">
    <text evidence="3">The sequence shown here is derived from an EMBL/GenBank/DDBJ whole genome shotgun (WGS) entry which is preliminary data.</text>
</comment>
<gene>
    <name evidence="3" type="ORF">C8N32_104102</name>
</gene>
<protein>
    <submittedName>
        <fullName evidence="3">Serine aminopeptidase S33 family</fullName>
    </submittedName>
</protein>
<dbReference type="Pfam" id="PF12146">
    <property type="entry name" value="Hydrolase_4"/>
    <property type="match status" value="1"/>
</dbReference>
<feature type="transmembrane region" description="Helical" evidence="1">
    <location>
        <begin position="451"/>
        <end position="475"/>
    </location>
</feature>
<name>A0A2T5BU99_9RHOB</name>
<reference evidence="3 4" key="1">
    <citation type="submission" date="2018-04" db="EMBL/GenBank/DDBJ databases">
        <title>Genomic Encyclopedia of Archaeal and Bacterial Type Strains, Phase II (KMG-II): from individual species to whole genera.</title>
        <authorList>
            <person name="Goeker M."/>
        </authorList>
    </citation>
    <scope>NUCLEOTIDE SEQUENCE [LARGE SCALE GENOMIC DNA]</scope>
    <source>
        <strain evidence="3 4">DSM 18064</strain>
    </source>
</reference>
<feature type="transmembrane region" description="Helical" evidence="1">
    <location>
        <begin position="301"/>
        <end position="319"/>
    </location>
</feature>
<feature type="transmembrane region" description="Helical" evidence="1">
    <location>
        <begin position="264"/>
        <end position="281"/>
    </location>
</feature>
<dbReference type="InterPro" id="IPR029058">
    <property type="entry name" value="AB_hydrolase_fold"/>
</dbReference>
<dbReference type="InterPro" id="IPR022742">
    <property type="entry name" value="Hydrolase_4"/>
</dbReference>
<feature type="transmembrane region" description="Helical" evidence="1">
    <location>
        <begin position="482"/>
        <end position="503"/>
    </location>
</feature>
<dbReference type="EMBL" id="QAAA01000004">
    <property type="protein sequence ID" value="PTN02991.1"/>
    <property type="molecule type" value="Genomic_DNA"/>
</dbReference>
<keyword evidence="4" id="KW-1185">Reference proteome</keyword>
<feature type="transmembrane region" description="Helical" evidence="1">
    <location>
        <begin position="362"/>
        <end position="383"/>
    </location>
</feature>